<organism evidence="1 4">
    <name type="scientific">Parasedimentitalea maritima</name>
    <dbReference type="NCBI Taxonomy" id="2578117"/>
    <lineage>
        <taxon>Bacteria</taxon>
        <taxon>Pseudomonadati</taxon>
        <taxon>Pseudomonadota</taxon>
        <taxon>Alphaproteobacteria</taxon>
        <taxon>Rhodobacterales</taxon>
        <taxon>Paracoccaceae</taxon>
        <taxon>Parasedimentitalea</taxon>
    </lineage>
</organism>
<evidence type="ECO:0000313" key="4">
    <source>
        <dbReference type="Proteomes" id="UP000441586"/>
    </source>
</evidence>
<gene>
    <name evidence="2" type="ORF">FEE96_13190</name>
    <name evidence="1" type="ORF">GP644_12985</name>
</gene>
<proteinExistence type="predicted"/>
<dbReference type="Proteomes" id="UP000441586">
    <property type="component" value="Unassembled WGS sequence"/>
</dbReference>
<reference evidence="2 3" key="1">
    <citation type="submission" date="2019-05" db="EMBL/GenBank/DDBJ databases">
        <title>Draft genome sequence of Pelagicola sp. DSW4-44.</title>
        <authorList>
            <person name="Oh J."/>
        </authorList>
    </citation>
    <scope>NUCLEOTIDE SEQUENCE [LARGE SCALE GENOMIC DNA]</scope>
    <source>
        <strain evidence="2 3">DSW4-44</strain>
    </source>
</reference>
<dbReference type="OrthoDB" id="7652021at2"/>
<dbReference type="EMBL" id="WSFO01000007">
    <property type="protein sequence ID" value="KAE9629413.1"/>
    <property type="molecule type" value="Genomic_DNA"/>
</dbReference>
<evidence type="ECO:0000313" key="3">
    <source>
        <dbReference type="Proteomes" id="UP000305041"/>
    </source>
</evidence>
<protein>
    <submittedName>
        <fullName evidence="1">Uncharacterized protein</fullName>
    </submittedName>
</protein>
<accession>A0A5R8ZAH7</accession>
<evidence type="ECO:0000313" key="1">
    <source>
        <dbReference type="EMBL" id="KAE9629413.1"/>
    </source>
</evidence>
<keyword evidence="3" id="KW-1185">Reference proteome</keyword>
<dbReference type="EMBL" id="VAUA01000006">
    <property type="protein sequence ID" value="TLP62828.1"/>
    <property type="molecule type" value="Genomic_DNA"/>
</dbReference>
<sequence length="101" mass="11603">MGSSSNDYHLLPVTEKQTQFALAIAKRTGKTLPSDVQQDRHALSVWISENKDTPKGGKFENYASSKQVAFAERIARMKRRTVPDECIRDRSLMSKWIDYNR</sequence>
<evidence type="ECO:0000313" key="2">
    <source>
        <dbReference type="EMBL" id="TLP62828.1"/>
    </source>
</evidence>
<reference evidence="1 4" key="2">
    <citation type="submission" date="2019-12" db="EMBL/GenBank/DDBJ databases">
        <authorList>
            <person name="Zhang Y.-J."/>
        </authorList>
    </citation>
    <scope>NUCLEOTIDE SEQUENCE [LARGE SCALE GENOMIC DNA]</scope>
    <source>
        <strain evidence="1 4">H18S-6</strain>
    </source>
</reference>
<name>A0A5R8ZAH7_9RHOB</name>
<dbReference type="Proteomes" id="UP000305041">
    <property type="component" value="Unassembled WGS sequence"/>
</dbReference>
<accession>A0A6A4RJD6</accession>
<dbReference type="AlphaFoldDB" id="A0A5R8ZAH7"/>
<comment type="caution">
    <text evidence="1">The sequence shown here is derived from an EMBL/GenBank/DDBJ whole genome shotgun (WGS) entry which is preliminary data.</text>
</comment>